<organism evidence="1 2">
    <name type="scientific">Moniliophthora roreri</name>
    <name type="common">Frosty pod rot fungus</name>
    <name type="synonym">Monilia roreri</name>
    <dbReference type="NCBI Taxonomy" id="221103"/>
    <lineage>
        <taxon>Eukaryota</taxon>
        <taxon>Fungi</taxon>
        <taxon>Dikarya</taxon>
        <taxon>Basidiomycota</taxon>
        <taxon>Agaricomycotina</taxon>
        <taxon>Agaricomycetes</taxon>
        <taxon>Agaricomycetidae</taxon>
        <taxon>Agaricales</taxon>
        <taxon>Marasmiineae</taxon>
        <taxon>Marasmiaceae</taxon>
        <taxon>Moniliophthora</taxon>
    </lineage>
</organism>
<reference evidence="1 2" key="1">
    <citation type="submission" date="2015-12" db="EMBL/GenBank/DDBJ databases">
        <title>Draft genome sequence of Moniliophthora roreri, the causal agent of frosty pod rot of cacao.</title>
        <authorList>
            <person name="Aime M.C."/>
            <person name="Diaz-Valderrama J.R."/>
            <person name="Kijpornyongpan T."/>
            <person name="Phillips-Mora W."/>
        </authorList>
    </citation>
    <scope>NUCLEOTIDE SEQUENCE [LARGE SCALE GENOMIC DNA]</scope>
    <source>
        <strain evidence="1 2">MCA 2952</strain>
    </source>
</reference>
<comment type="caution">
    <text evidence="1">The sequence shown here is derived from an EMBL/GenBank/DDBJ whole genome shotgun (WGS) entry which is preliminary data.</text>
</comment>
<evidence type="ECO:0000313" key="1">
    <source>
        <dbReference type="EMBL" id="KTB27751.1"/>
    </source>
</evidence>
<proteinExistence type="predicted"/>
<gene>
    <name evidence="1" type="ORF">WG66_19671</name>
</gene>
<sequence>MPPLKPIDDVLNALHSRKAENTSSTEDNVTANAITASNIPSDIILMIFHLCIPAQVCDVQDFEDNPSIRLKQWVKVTHVCRDWRMKALDSTSLWSAPDFSLPALAQEMMSRSKSAPLHIHVDFRHLTTTFASKVFLSALEHSAGIETLCIRTVSGQHEMELERVVSLLDKPVPLLHSLDIHVNAPQLSLLSSLVQQNPDPKHHVLPDPLLGNNAPRLRKLALTGLQPPWTSPLLRNLTSLQITQNKPPYYTSSEILHVLKEMPLLENIGLWRCLALSMPEITCDEPVTHLPRLRTLGIASTVVNCNSILNHITFPSTVELTIQPTYTSACAESQSLPVFMAWLARLFQAPSSPASFGFGHKSIRYLVLANLPSLSPNFHLQAGVDLSQEDIHEILSTYGTSYYFPQTPPFFSLTFVWSTFSLLEDRSNAVQPIAHEILNIISPPEVQILSLEIATHKLFDPNLMSDWLANCSQVQHVLASAEGVELVSKALEHAAKTRSDEFIFPNLESMRFGRIASGDHPSFGLLARYLDHRCKKGSKLQHMVIHRDCQWRNATEDLNEMRRFVERLECDGVTDAAPGSGHECAVCSGCTAVGGLLSYVGVAGLDSSDEEDSDDNEDDDLD</sequence>
<dbReference type="AlphaFoldDB" id="A0A0W0EUL0"/>
<dbReference type="Proteomes" id="UP000054988">
    <property type="component" value="Unassembled WGS sequence"/>
</dbReference>
<evidence type="ECO:0000313" key="2">
    <source>
        <dbReference type="Proteomes" id="UP000054988"/>
    </source>
</evidence>
<accession>A0A0W0EUL0</accession>
<name>A0A0W0EUL0_MONRR</name>
<protein>
    <submittedName>
        <fullName evidence="1">Uncharacterized protein</fullName>
    </submittedName>
</protein>
<dbReference type="EMBL" id="LATX01002520">
    <property type="protein sequence ID" value="KTB27751.1"/>
    <property type="molecule type" value="Genomic_DNA"/>
</dbReference>